<keyword evidence="2" id="KW-1185">Reference proteome</keyword>
<gene>
    <name evidence="1" type="ordered locus">PH1248</name>
</gene>
<dbReference type="EMBL" id="BA000001">
    <property type="protein sequence ID" value="BAA30349.1"/>
    <property type="molecule type" value="Genomic_DNA"/>
</dbReference>
<organism evidence="1 2">
    <name type="scientific">Pyrococcus horikoshii (strain ATCC 700860 / DSM 12428 / JCM 9974 / NBRC 100139 / OT-3)</name>
    <dbReference type="NCBI Taxonomy" id="70601"/>
    <lineage>
        <taxon>Archaea</taxon>
        <taxon>Methanobacteriati</taxon>
        <taxon>Methanobacteriota</taxon>
        <taxon>Thermococci</taxon>
        <taxon>Thermococcales</taxon>
        <taxon>Thermococcaceae</taxon>
        <taxon>Pyrococcus</taxon>
    </lineage>
</organism>
<reference evidence="1 2" key="1">
    <citation type="journal article" date="1998" name="DNA Res.">
        <title>Complete sequence and gene organization of the genome of a hyper-thermophilic archaebacterium, Pyrococcus horikoshii OT3.</title>
        <authorList>
            <person name="Kawarabayasi Y."/>
            <person name="Sawada M."/>
            <person name="Horikawa H."/>
            <person name="Haikawa Y."/>
            <person name="Hino Y."/>
            <person name="Yamamoto S."/>
            <person name="Sekine M."/>
            <person name="Baba S."/>
            <person name="Kosugi H."/>
            <person name="Hosoyama A."/>
            <person name="Nagai Y."/>
            <person name="Sakai M."/>
            <person name="Ogura K."/>
            <person name="Otuka R."/>
            <person name="Nakazawa H."/>
            <person name="Takamiya M."/>
            <person name="Ohfuku Y."/>
            <person name="Funahashi T."/>
            <person name="Tanaka T."/>
            <person name="Kudoh Y."/>
            <person name="Yamazaki J."/>
            <person name="Kushida N."/>
            <person name="Oguchi A."/>
            <person name="Aoki K."/>
            <person name="Nakamura Y."/>
            <person name="Robb T.F."/>
            <person name="Horikoshi K."/>
            <person name="Masuchi Y."/>
            <person name="Shizuya H."/>
            <person name="Kikuchi H."/>
        </authorList>
    </citation>
    <scope>NUCLEOTIDE SEQUENCE [LARGE SCALE GENOMIC DNA]</scope>
    <source>
        <strain evidence="2">ATCC 700860 / DSM 12428 / JCM 9974 / NBRC 100139 / OT-3</strain>
    </source>
</reference>
<evidence type="ECO:0000313" key="2">
    <source>
        <dbReference type="Proteomes" id="UP000000752"/>
    </source>
</evidence>
<dbReference type="Proteomes" id="UP000000752">
    <property type="component" value="Chromosome"/>
</dbReference>
<name>O58936_PYRHO</name>
<accession>O58936</accession>
<dbReference type="KEGG" id="pho:PH1248"/>
<dbReference type="AlphaFoldDB" id="O58936"/>
<dbReference type="EnsemblBacteria" id="BAA30349">
    <property type="protein sequence ID" value="BAA30349"/>
    <property type="gene ID" value="BAA30349"/>
</dbReference>
<sequence length="119" mass="13292">MVSTSPSEFSSPQTALCLVEILLSSLLRKLGDHRHLIDPLKLSFHPSTCLHFPHTTSIDLQSESPLHPPPSSLVALVTFSFSQIRRFPKEGSSKNTFQCIPYFRGALRLSLHILPCILQ</sequence>
<dbReference type="PIR" id="C71069">
    <property type="entry name" value="C71069"/>
</dbReference>
<evidence type="ECO:0000313" key="1">
    <source>
        <dbReference type="EMBL" id="BAA30349.1"/>
    </source>
</evidence>
<protein>
    <submittedName>
        <fullName evidence="1">Uncharacterized protein</fullName>
    </submittedName>
</protein>
<proteinExistence type="predicted"/>